<evidence type="ECO:0000259" key="6">
    <source>
        <dbReference type="Pfam" id="PF16099"/>
    </source>
</evidence>
<dbReference type="Pfam" id="PF21000">
    <property type="entry name" value="RMI1_N_N"/>
    <property type="match status" value="1"/>
</dbReference>
<feature type="domain" description="RMI1 N-terminal" evidence="7">
    <location>
        <begin position="134"/>
        <end position="180"/>
    </location>
</feature>
<gene>
    <name evidence="8" type="ORF">OLC1_LOCUS22812</name>
</gene>
<evidence type="ECO:0000313" key="8">
    <source>
        <dbReference type="EMBL" id="CAI9116544.1"/>
    </source>
</evidence>
<dbReference type="PANTHER" id="PTHR14790:SF15">
    <property type="entry name" value="RECQ-MEDIATED GENOME INSTABILITY PROTEIN 1"/>
    <property type="match status" value="1"/>
</dbReference>
<protein>
    <recommendedName>
        <fullName evidence="2">RecQ-mediated genome instability protein 1</fullName>
    </recommendedName>
    <alternativeName>
        <fullName evidence="3">BLM-associated protein of 75 kDa homolog</fullName>
    </alternativeName>
</protein>
<dbReference type="InterPro" id="IPR032199">
    <property type="entry name" value="RMI1_C"/>
</dbReference>
<dbReference type="GO" id="GO:0000724">
    <property type="term" value="P:double-strand break repair via homologous recombination"/>
    <property type="evidence" value="ECO:0007669"/>
    <property type="project" value="TreeGrafter"/>
</dbReference>
<feature type="domain" description="RecQ mediated genome instability protein 1 OB-fold" evidence="5">
    <location>
        <begin position="188"/>
        <end position="299"/>
    </location>
</feature>
<sequence length="611" mass="67764">MSRRRLRIVCSSSDDDEDIDVSLQPPEPASEPPLSHQIPPILVDDDEEEVRIDQISDDEVGITLQTMNLSSANSNSNSTSENDNLSRLNPSITQPTPFHISDDEMDDVFPDPGPVNPFNYGNNPVYDGINAILRKMGLGLKREWLEACIGALPSSIQGFLGLDDSQKAKLCFEQFLFADMNHCGSGVLPRDVHKLHLVDLKGPYILQVDEMVNISSPLRTRYQKAAPGSKRCLKLSMTDGVQRVFGMEYRPIKDLDVLSPAGMKIALCNVCVRRGILMLVPEVIEVLGGKVEELDAAKQRLVHEIEKPPRGRRAGMVQKLSERAALAAWPPETLNAQDPVNHSQTATMRFQVHVPGNLSGIPASDGIEEYQRGNVETNQSSMAGTSWVPFSTEQGQPDGSMNIEVNSIHVPSEEAQPNIEGDADVQEFQMIDHFEPPYMLTGERESPFTYLASLSAKWATMKDTVSKVQGKVKCFLTGVKGFQFKGRTTYELQAYIDDGSLITEIFIDHNVVQNRIGYSPEEVSDAVTSSDSSQASQMREILKQFQFFLLNFEGTMLVEMTAESSLHVAIEMDQGCSVSDAWSLLQRLRSSASTQRRQSSHLNATNQYPLI</sequence>
<dbReference type="InterPro" id="IPR042470">
    <property type="entry name" value="RMI1_N_C_sf"/>
</dbReference>
<evidence type="ECO:0000256" key="4">
    <source>
        <dbReference type="SAM" id="MobiDB-lite"/>
    </source>
</evidence>
<dbReference type="Gene3D" id="2.40.50.770">
    <property type="entry name" value="RecQ-mediated genome instability protein Rmi1, C-terminal domain"/>
    <property type="match status" value="1"/>
</dbReference>
<dbReference type="Pfam" id="PF16099">
    <property type="entry name" value="RMI1_C"/>
    <property type="match status" value="1"/>
</dbReference>
<dbReference type="GO" id="GO:0000712">
    <property type="term" value="P:resolution of meiotic recombination intermediates"/>
    <property type="evidence" value="ECO:0007669"/>
    <property type="project" value="TreeGrafter"/>
</dbReference>
<evidence type="ECO:0000256" key="3">
    <source>
        <dbReference type="ARBA" id="ARBA00077519"/>
    </source>
</evidence>
<evidence type="ECO:0000259" key="5">
    <source>
        <dbReference type="Pfam" id="PF08585"/>
    </source>
</evidence>
<dbReference type="PANTHER" id="PTHR14790">
    <property type="entry name" value="RECQ-MEDIATED GENOME INSTABILITY PROTEIN 1 RMI1"/>
    <property type="match status" value="1"/>
</dbReference>
<feature type="region of interest" description="Disordered" evidence="4">
    <location>
        <begin position="70"/>
        <end position="90"/>
    </location>
</feature>
<dbReference type="AlphaFoldDB" id="A0AAV1EA23"/>
<organism evidence="8 9">
    <name type="scientific">Oldenlandia corymbosa var. corymbosa</name>
    <dbReference type="NCBI Taxonomy" id="529605"/>
    <lineage>
        <taxon>Eukaryota</taxon>
        <taxon>Viridiplantae</taxon>
        <taxon>Streptophyta</taxon>
        <taxon>Embryophyta</taxon>
        <taxon>Tracheophyta</taxon>
        <taxon>Spermatophyta</taxon>
        <taxon>Magnoliopsida</taxon>
        <taxon>eudicotyledons</taxon>
        <taxon>Gunneridae</taxon>
        <taxon>Pentapetalae</taxon>
        <taxon>asterids</taxon>
        <taxon>lamiids</taxon>
        <taxon>Gentianales</taxon>
        <taxon>Rubiaceae</taxon>
        <taxon>Rubioideae</taxon>
        <taxon>Spermacoceae</taxon>
        <taxon>Hedyotis-Oldenlandia complex</taxon>
        <taxon>Oldenlandia</taxon>
    </lineage>
</organism>
<feature type="domain" description="RecQ-mediated genome instability protein 1 C-terminal OB-fold" evidence="6">
    <location>
        <begin position="445"/>
        <end position="588"/>
    </location>
</feature>
<evidence type="ECO:0000256" key="2">
    <source>
        <dbReference type="ARBA" id="ARBA00018987"/>
    </source>
</evidence>
<evidence type="ECO:0000259" key="7">
    <source>
        <dbReference type="Pfam" id="PF21000"/>
    </source>
</evidence>
<reference evidence="8" key="1">
    <citation type="submission" date="2023-03" db="EMBL/GenBank/DDBJ databases">
        <authorList>
            <person name="Julca I."/>
        </authorList>
    </citation>
    <scope>NUCLEOTIDE SEQUENCE</scope>
</reference>
<dbReference type="InterPro" id="IPR013894">
    <property type="entry name" value="RMI1_OB"/>
</dbReference>
<feature type="compositionally biased region" description="Low complexity" evidence="4">
    <location>
        <begin position="70"/>
        <end position="86"/>
    </location>
</feature>
<dbReference type="Pfam" id="PF08585">
    <property type="entry name" value="RMI1_N_C"/>
    <property type="match status" value="1"/>
</dbReference>
<dbReference type="GO" id="GO:0000166">
    <property type="term" value="F:nucleotide binding"/>
    <property type="evidence" value="ECO:0007669"/>
    <property type="project" value="InterPro"/>
</dbReference>
<dbReference type="SMART" id="SM01161">
    <property type="entry name" value="DUF1767"/>
    <property type="match status" value="1"/>
</dbReference>
<comment type="similarity">
    <text evidence="1">Belongs to the RMI1 family.</text>
</comment>
<evidence type="ECO:0000313" key="9">
    <source>
        <dbReference type="Proteomes" id="UP001161247"/>
    </source>
</evidence>
<evidence type="ECO:0000256" key="1">
    <source>
        <dbReference type="ARBA" id="ARBA00006395"/>
    </source>
</evidence>
<dbReference type="GO" id="GO:0016604">
    <property type="term" value="C:nuclear body"/>
    <property type="evidence" value="ECO:0007669"/>
    <property type="project" value="TreeGrafter"/>
</dbReference>
<name>A0AAV1EA23_OLDCO</name>
<feature type="region of interest" description="Disordered" evidence="4">
    <location>
        <begin position="1"/>
        <end position="39"/>
    </location>
</feature>
<dbReference type="FunFam" id="2.40.50.770:FF:000004">
    <property type="entry name" value="RecQ-mediated instability protein (DUF1767)"/>
    <property type="match status" value="1"/>
</dbReference>
<dbReference type="EMBL" id="OX459125">
    <property type="protein sequence ID" value="CAI9116544.1"/>
    <property type="molecule type" value="Genomic_DNA"/>
</dbReference>
<dbReference type="GO" id="GO:0031422">
    <property type="term" value="C:RecQ family helicase-topoisomerase III complex"/>
    <property type="evidence" value="ECO:0007669"/>
    <property type="project" value="TreeGrafter"/>
</dbReference>
<keyword evidence="9" id="KW-1185">Reference proteome</keyword>
<dbReference type="Proteomes" id="UP001161247">
    <property type="component" value="Chromosome 8"/>
</dbReference>
<accession>A0AAV1EA23</accession>
<dbReference type="InterPro" id="IPR049363">
    <property type="entry name" value="RMI1_N"/>
</dbReference>
<proteinExistence type="inferred from homology"/>